<comment type="caution">
    <text evidence="1">The sequence shown here is derived from an EMBL/GenBank/DDBJ whole genome shotgun (WGS) entry which is preliminary data.</text>
</comment>
<keyword evidence="2" id="KW-1185">Reference proteome</keyword>
<dbReference type="Proteomes" id="UP000652761">
    <property type="component" value="Unassembled WGS sequence"/>
</dbReference>
<dbReference type="AlphaFoldDB" id="A0A843VVX1"/>
<dbReference type="GO" id="GO:0006004">
    <property type="term" value="P:fucose metabolic process"/>
    <property type="evidence" value="ECO:0007669"/>
    <property type="project" value="UniProtKB-KW"/>
</dbReference>
<evidence type="ECO:0008006" key="3">
    <source>
        <dbReference type="Google" id="ProtNLM"/>
    </source>
</evidence>
<reference evidence="1" key="1">
    <citation type="submission" date="2017-07" db="EMBL/GenBank/DDBJ databases">
        <title>Taro Niue Genome Assembly and Annotation.</title>
        <authorList>
            <person name="Atibalentja N."/>
            <person name="Keating K."/>
            <person name="Fields C.J."/>
        </authorList>
    </citation>
    <scope>NUCLEOTIDE SEQUENCE</scope>
    <source>
        <strain evidence="1">Niue_2</strain>
        <tissue evidence="1">Leaf</tissue>
    </source>
</reference>
<dbReference type="EMBL" id="NMUH01002188">
    <property type="protein sequence ID" value="MQL98437.1"/>
    <property type="molecule type" value="Genomic_DNA"/>
</dbReference>
<evidence type="ECO:0000313" key="1">
    <source>
        <dbReference type="EMBL" id="MQL98437.1"/>
    </source>
</evidence>
<dbReference type="PANTHER" id="PTHR36050">
    <property type="entry name" value="O-FUCOSYLTRANSFERASE 30"/>
    <property type="match status" value="1"/>
</dbReference>
<dbReference type="OrthoDB" id="1882547at2759"/>
<dbReference type="PANTHER" id="PTHR36050:SF1">
    <property type="entry name" value="O-FUCOSYLTRANSFERASE 30"/>
    <property type="match status" value="1"/>
</dbReference>
<protein>
    <recommendedName>
        <fullName evidence="3">O-fucosyltransferase family protein</fullName>
    </recommendedName>
</protein>
<dbReference type="GO" id="GO:0016757">
    <property type="term" value="F:glycosyltransferase activity"/>
    <property type="evidence" value="ECO:0007669"/>
    <property type="project" value="UniProtKB-KW"/>
</dbReference>
<organism evidence="1 2">
    <name type="scientific">Colocasia esculenta</name>
    <name type="common">Wild taro</name>
    <name type="synonym">Arum esculentum</name>
    <dbReference type="NCBI Taxonomy" id="4460"/>
    <lineage>
        <taxon>Eukaryota</taxon>
        <taxon>Viridiplantae</taxon>
        <taxon>Streptophyta</taxon>
        <taxon>Embryophyta</taxon>
        <taxon>Tracheophyta</taxon>
        <taxon>Spermatophyta</taxon>
        <taxon>Magnoliopsida</taxon>
        <taxon>Liliopsida</taxon>
        <taxon>Araceae</taxon>
        <taxon>Aroideae</taxon>
        <taxon>Colocasieae</taxon>
        <taxon>Colocasia</taxon>
    </lineage>
</organism>
<sequence length="526" mass="57961">MEAQTRWRGGSRWRRRAPERPLMFSASLLCTALLFFFLLSYSAIPGSFFSPSAFSSSSSARGGASTRFPQCSGGSERPGASVGGRERFLWYAPHSGFSNQVAELKNAVLMAAILNRTLVVPPVLDHHAVVLGSCPKFRVSSPSDLRASVWDHMAELLRNRRFVSMGDVVDLSSLVSTSAVRVIDFRVFVSIWCGLDLGLACSASAPEAVLSSRNFQQCKALLSGLEGNVQDCIFPVEDDCRTTVWTYGQGDGTLDAFQPDKELRKKKKISYIRRRRDVYKALGPGSEAEKATVLAFGTLFSSPYKGSELYIDIHGLPANSPIQPSFLQSIEYLPFAQEILDAGREFALRKIKEPFLCAQLRLLDGQFKNHWKTTFSTLREKLKMLQAEHKGKDSQGPINIFIMTDLPLANWTGNYLGALVNNPKSYKLHSLHEGNELVMKASKMLMVAGHGLRAGFLPGSHNVMGKNKTCAPQQLPDILLYVEETVCSCATLGFVGTSGSTIAASIELMRRHHTCNSSPIIYMQDA</sequence>
<gene>
    <name evidence="1" type="ORF">Taro_031148</name>
</gene>
<name>A0A843VVX1_COLES</name>
<dbReference type="Gene3D" id="3.40.50.11340">
    <property type="match status" value="1"/>
</dbReference>
<evidence type="ECO:0000313" key="2">
    <source>
        <dbReference type="Proteomes" id="UP000652761"/>
    </source>
</evidence>
<accession>A0A843VVX1</accession>
<proteinExistence type="predicted"/>